<dbReference type="PANTHER" id="PTHR40448:SF1">
    <property type="entry name" value="TWO-COMPONENT SENSOR HISTIDINE KINASE"/>
    <property type="match status" value="1"/>
</dbReference>
<feature type="transmembrane region" description="Helical" evidence="1">
    <location>
        <begin position="131"/>
        <end position="155"/>
    </location>
</feature>
<dbReference type="CDD" id="cd16935">
    <property type="entry name" value="HATPase_AgrC-ComD-like"/>
    <property type="match status" value="1"/>
</dbReference>
<organism evidence="3 4">
    <name type="scientific">Blautia producta</name>
    <dbReference type="NCBI Taxonomy" id="33035"/>
    <lineage>
        <taxon>Bacteria</taxon>
        <taxon>Bacillati</taxon>
        <taxon>Bacillota</taxon>
        <taxon>Clostridia</taxon>
        <taxon>Lachnospirales</taxon>
        <taxon>Lachnospiraceae</taxon>
        <taxon>Blautia</taxon>
    </lineage>
</organism>
<proteinExistence type="predicted"/>
<keyword evidence="1" id="KW-1133">Transmembrane helix</keyword>
<reference evidence="3 4" key="1">
    <citation type="submission" date="2019-04" db="EMBL/GenBank/DDBJ databases">
        <authorList>
            <person name="Schori C."/>
            <person name="Ahrens C."/>
        </authorList>
    </citation>
    <scope>NUCLEOTIDE SEQUENCE [LARGE SCALE GENOMIC DNA]</scope>
    <source>
        <strain evidence="3 4">DSM 2950</strain>
    </source>
</reference>
<dbReference type="Proteomes" id="UP000515789">
    <property type="component" value="Chromosome"/>
</dbReference>
<evidence type="ECO:0000313" key="4">
    <source>
        <dbReference type="Proteomes" id="UP000515789"/>
    </source>
</evidence>
<gene>
    <name evidence="3" type="ORF">E5259_18805</name>
</gene>
<keyword evidence="3" id="KW-0547">Nucleotide-binding</keyword>
<dbReference type="SUPFAM" id="SSF55874">
    <property type="entry name" value="ATPase domain of HSP90 chaperone/DNA topoisomerase II/histidine kinase"/>
    <property type="match status" value="1"/>
</dbReference>
<keyword evidence="1" id="KW-0472">Membrane</keyword>
<keyword evidence="3" id="KW-0067">ATP-binding</keyword>
<sequence>MSDLDILRPMLELSVVVPAAVLCFLPMKGHLRGMGKKAALFGIPALLLWAAAGGAVCFYNRWDGNIWLFPSLIGFALIFRHMVELPAWKSVSVLLAVCGVLSSITNLAIIADALFAPGNTAPWFTLKGGAVYILLAWILLGALWYPATHCARWLLNEMEMPGTWYVFWIVPVVFIGVNLMLQPTDYSLLYIKGVLIFYPILILVLLALMLLFYLMFYLMARGLGKTMRLHRENEFLQMQASQYRILQKNMEDTRRARHDLRQHFMALQGCIESGSLEAVADYVQSYGEKLPPDTVRIYCKNYAVNALLRYYGEKAMQEEVDMEVSVRMEEHTVIPEPEFCVLLGNLLENALDACAVSNGPHFVRVNIRQTGSSMLSLTVDNTSSQPPIWEKGKLRSSRRDDFGMGTESARIIAERYNGDVRFEWKDNIFYASVMLNP</sequence>
<dbReference type="AlphaFoldDB" id="A0A7G5MXZ8"/>
<feature type="transmembrane region" description="Helical" evidence="1">
    <location>
        <begin position="162"/>
        <end position="181"/>
    </location>
</feature>
<evidence type="ECO:0000313" key="3">
    <source>
        <dbReference type="EMBL" id="QMW79491.1"/>
    </source>
</evidence>
<name>A0A7G5MXZ8_9FIRM</name>
<evidence type="ECO:0000256" key="1">
    <source>
        <dbReference type="SAM" id="Phobius"/>
    </source>
</evidence>
<dbReference type="InterPro" id="IPR036890">
    <property type="entry name" value="HATPase_C_sf"/>
</dbReference>
<dbReference type="GeneID" id="75052104"/>
<dbReference type="GO" id="GO:0005524">
    <property type="term" value="F:ATP binding"/>
    <property type="evidence" value="ECO:0007669"/>
    <property type="project" value="UniProtKB-KW"/>
</dbReference>
<dbReference type="Gene3D" id="3.30.565.10">
    <property type="entry name" value="Histidine kinase-like ATPase, C-terminal domain"/>
    <property type="match status" value="1"/>
</dbReference>
<evidence type="ECO:0000259" key="2">
    <source>
        <dbReference type="Pfam" id="PF14501"/>
    </source>
</evidence>
<accession>A0A7G5MXZ8</accession>
<keyword evidence="1" id="KW-0812">Transmembrane</keyword>
<feature type="transmembrane region" description="Helical" evidence="1">
    <location>
        <begin position="38"/>
        <end position="59"/>
    </location>
</feature>
<dbReference type="RefSeq" id="WP_018596249.1">
    <property type="nucleotide sequence ID" value="NZ_AP031416.1"/>
</dbReference>
<dbReference type="Pfam" id="PF14501">
    <property type="entry name" value="HATPase_c_5"/>
    <property type="match status" value="1"/>
</dbReference>
<feature type="transmembrane region" description="Helical" evidence="1">
    <location>
        <begin position="196"/>
        <end position="220"/>
    </location>
</feature>
<dbReference type="InterPro" id="IPR032834">
    <property type="entry name" value="NatK-like_C"/>
</dbReference>
<dbReference type="GO" id="GO:0042802">
    <property type="term" value="F:identical protein binding"/>
    <property type="evidence" value="ECO:0007669"/>
    <property type="project" value="TreeGrafter"/>
</dbReference>
<feature type="transmembrane region" description="Helical" evidence="1">
    <location>
        <begin position="90"/>
        <end position="111"/>
    </location>
</feature>
<protein>
    <submittedName>
        <fullName evidence="3">ATP-binding protein</fullName>
    </submittedName>
</protein>
<dbReference type="EMBL" id="CP039126">
    <property type="protein sequence ID" value="QMW79491.1"/>
    <property type="molecule type" value="Genomic_DNA"/>
</dbReference>
<feature type="domain" description="Sensor histidine kinase NatK-like C-terminal" evidence="2">
    <location>
        <begin position="338"/>
        <end position="435"/>
    </location>
</feature>
<feature type="transmembrane region" description="Helical" evidence="1">
    <location>
        <begin position="65"/>
        <end position="83"/>
    </location>
</feature>
<feature type="transmembrane region" description="Helical" evidence="1">
    <location>
        <begin position="6"/>
        <end position="26"/>
    </location>
</feature>
<dbReference type="PANTHER" id="PTHR40448">
    <property type="entry name" value="TWO-COMPONENT SENSOR HISTIDINE KINASE"/>
    <property type="match status" value="1"/>
</dbReference>